<feature type="signal peptide" evidence="1">
    <location>
        <begin position="1"/>
        <end position="28"/>
    </location>
</feature>
<dbReference type="EMBL" id="CDMY01000002">
    <property type="protein sequence ID" value="CEL91578.1"/>
    <property type="molecule type" value="Genomic_DNA"/>
</dbReference>
<evidence type="ECO:0000256" key="1">
    <source>
        <dbReference type="SAM" id="SignalP"/>
    </source>
</evidence>
<keyword evidence="3" id="KW-1185">Reference proteome</keyword>
<gene>
    <name evidence="2" type="ORF">Vbra_91</name>
</gene>
<sequence>MPLARLFRASLGLLFCFFCLEIQASVRAVDNASNVRRLEEEPAKTINLFNLDGSGGFVIRESEDGVVIYDSSSIKIAGFIGDVNDDGFDDILISDNSKKHTGESTGVIFLIFGRHGDKSFGAPKYTLGSDGVRFYDSVLRTTSDWHQDRIEVGFNVEGLGDFNGDNIPDFAISGGDLHTDPQWQCYIVFGNSAWQATATRAIDFDLPLWTAQMAFVFAMVTRLRMKRPAFPVKGATLTGMAIMMWCWVEIILMRSCSTADQCHICRLHGGTWSTGIR</sequence>
<evidence type="ECO:0008006" key="4">
    <source>
        <dbReference type="Google" id="ProtNLM"/>
    </source>
</evidence>
<dbReference type="InterPro" id="IPR028994">
    <property type="entry name" value="Integrin_alpha_N"/>
</dbReference>
<keyword evidence="1" id="KW-0732">Signal</keyword>
<dbReference type="VEuPathDB" id="CryptoDB:Vbra_91"/>
<dbReference type="Gene3D" id="2.130.10.130">
    <property type="entry name" value="Integrin alpha, N-terminal"/>
    <property type="match status" value="1"/>
</dbReference>
<protein>
    <recommendedName>
        <fullName evidence="4">FG-GAP repeat protein</fullName>
    </recommendedName>
</protein>
<organism evidence="2 3">
    <name type="scientific">Vitrella brassicaformis (strain CCMP3155)</name>
    <dbReference type="NCBI Taxonomy" id="1169540"/>
    <lineage>
        <taxon>Eukaryota</taxon>
        <taxon>Sar</taxon>
        <taxon>Alveolata</taxon>
        <taxon>Colpodellida</taxon>
        <taxon>Vitrellaceae</taxon>
        <taxon>Vitrella</taxon>
    </lineage>
</organism>
<proteinExistence type="predicted"/>
<feature type="chain" id="PRO_5005186979" description="FG-GAP repeat protein" evidence="1">
    <location>
        <begin position="29"/>
        <end position="277"/>
    </location>
</feature>
<dbReference type="PhylomeDB" id="A0A0G4E844"/>
<evidence type="ECO:0000313" key="2">
    <source>
        <dbReference type="EMBL" id="CEL91578.1"/>
    </source>
</evidence>
<evidence type="ECO:0000313" key="3">
    <source>
        <dbReference type="Proteomes" id="UP000041254"/>
    </source>
</evidence>
<dbReference type="AlphaFoldDB" id="A0A0G4E844"/>
<name>A0A0G4E844_VITBC</name>
<dbReference type="OrthoDB" id="5317514at2759"/>
<reference evidence="2 3" key="1">
    <citation type="submission" date="2014-11" db="EMBL/GenBank/DDBJ databases">
        <authorList>
            <person name="Zhu J."/>
            <person name="Qi W."/>
            <person name="Song R."/>
        </authorList>
    </citation>
    <scope>NUCLEOTIDE SEQUENCE [LARGE SCALE GENOMIC DNA]</scope>
</reference>
<accession>A0A0G4E844</accession>
<dbReference type="SUPFAM" id="SSF69318">
    <property type="entry name" value="Integrin alpha N-terminal domain"/>
    <property type="match status" value="1"/>
</dbReference>
<dbReference type="Proteomes" id="UP000041254">
    <property type="component" value="Unassembled WGS sequence"/>
</dbReference>
<dbReference type="InParanoid" id="A0A0G4E844"/>